<protein>
    <submittedName>
        <fullName evidence="1">Uncharacterized protein</fullName>
    </submittedName>
</protein>
<reference evidence="1" key="1">
    <citation type="submission" date="2023-01" db="EMBL/GenBank/DDBJ databases">
        <title>Whole genome sequence of Paucibacter sp. S2-9 isolated from pond sediment.</title>
        <authorList>
            <person name="Jung J.Y."/>
        </authorList>
    </citation>
    <scope>NUCLEOTIDE SEQUENCE</scope>
    <source>
        <strain evidence="1">S2-9</strain>
    </source>
</reference>
<evidence type="ECO:0000313" key="2">
    <source>
        <dbReference type="Proteomes" id="UP001177769"/>
    </source>
</evidence>
<gene>
    <name evidence="1" type="ORF">PFX98_07365</name>
</gene>
<organism evidence="1 2">
    <name type="scientific">Paucibacter sediminis</name>
    <dbReference type="NCBI Taxonomy" id="3019553"/>
    <lineage>
        <taxon>Bacteria</taxon>
        <taxon>Pseudomonadati</taxon>
        <taxon>Pseudomonadota</taxon>
        <taxon>Betaproteobacteria</taxon>
        <taxon>Burkholderiales</taxon>
        <taxon>Sphaerotilaceae</taxon>
        <taxon>Roseateles</taxon>
    </lineage>
</organism>
<dbReference type="KEGG" id="pais:PFX98_07365"/>
<dbReference type="EMBL" id="CP116346">
    <property type="protein sequence ID" value="WIT13423.1"/>
    <property type="molecule type" value="Genomic_DNA"/>
</dbReference>
<evidence type="ECO:0000313" key="1">
    <source>
        <dbReference type="EMBL" id="WIT13423.1"/>
    </source>
</evidence>
<accession>A0AA95NH23</accession>
<proteinExistence type="predicted"/>
<name>A0AA95NH23_9BURK</name>
<sequence>MEQLAQHLPSPRPEATEQDRVTRELLQELPLELLEQVGGGSGPIETPRQGW</sequence>
<dbReference type="RefSeq" id="WP_285234535.1">
    <property type="nucleotide sequence ID" value="NZ_CP116346.1"/>
</dbReference>
<dbReference type="Proteomes" id="UP001177769">
    <property type="component" value="Chromosome"/>
</dbReference>
<keyword evidence="2" id="KW-1185">Reference proteome</keyword>
<dbReference type="AlphaFoldDB" id="A0AA95NH23"/>